<feature type="non-terminal residue" evidence="1">
    <location>
        <position position="87"/>
    </location>
</feature>
<protein>
    <submittedName>
        <fullName evidence="1">Uncharacterized protein</fullName>
    </submittedName>
</protein>
<organism evidence="1 2">
    <name type="scientific">Saccharophagus degradans</name>
    <dbReference type="NCBI Taxonomy" id="86304"/>
    <lineage>
        <taxon>Bacteria</taxon>
        <taxon>Pseudomonadati</taxon>
        <taxon>Pseudomonadota</taxon>
        <taxon>Gammaproteobacteria</taxon>
        <taxon>Cellvibrionales</taxon>
        <taxon>Cellvibrionaceae</taxon>
        <taxon>Saccharophagus</taxon>
    </lineage>
</organism>
<proteinExistence type="predicted"/>
<reference evidence="1" key="1">
    <citation type="submission" date="2023-07" db="EMBL/GenBank/DDBJ databases">
        <title>Genome content predicts the carbon catabolic preferences of heterotrophic bacteria.</title>
        <authorList>
            <person name="Gralka M."/>
        </authorList>
    </citation>
    <scope>NUCLEOTIDE SEQUENCE</scope>
    <source>
        <strain evidence="1">I3M17_2</strain>
    </source>
</reference>
<comment type="caution">
    <text evidence="1">The sequence shown here is derived from an EMBL/GenBank/DDBJ whole genome shotgun (WGS) entry which is preliminary data.</text>
</comment>
<name>A0AAW7XB95_9GAMM</name>
<accession>A0AAW7XB95</accession>
<dbReference type="EMBL" id="JAUOPB010000325">
    <property type="protein sequence ID" value="MDO6425145.1"/>
    <property type="molecule type" value="Genomic_DNA"/>
</dbReference>
<evidence type="ECO:0000313" key="2">
    <source>
        <dbReference type="Proteomes" id="UP001169760"/>
    </source>
</evidence>
<dbReference type="AlphaFoldDB" id="A0AAW7XB95"/>
<dbReference type="Gene3D" id="2.40.160.60">
    <property type="entry name" value="Outer membrane protein transport protein (OMPP1/FadL/TodX)"/>
    <property type="match status" value="1"/>
</dbReference>
<sequence>NRTTLGATIELPTVLSGDQNRSSYKTTSLGGQIEIEENTATTLNDFELPLSIGVGVSSAFRKFTTNLDYKRVFWNNTDQKLNDGRYT</sequence>
<gene>
    <name evidence="1" type="ORF">Q4521_21890</name>
</gene>
<dbReference type="RefSeq" id="WP_303494559.1">
    <property type="nucleotide sequence ID" value="NZ_JAUOPB010000325.1"/>
</dbReference>
<feature type="non-terminal residue" evidence="1">
    <location>
        <position position="1"/>
    </location>
</feature>
<evidence type="ECO:0000313" key="1">
    <source>
        <dbReference type="EMBL" id="MDO6425145.1"/>
    </source>
</evidence>
<dbReference type="Proteomes" id="UP001169760">
    <property type="component" value="Unassembled WGS sequence"/>
</dbReference>